<accession>A0A5C0UEP3</accession>
<dbReference type="Proteomes" id="UP000325155">
    <property type="component" value="Chromosome"/>
</dbReference>
<dbReference type="RefSeq" id="WP_148981017.1">
    <property type="nucleotide sequence ID" value="NZ_CP043315.1"/>
</dbReference>
<name>A0A5C0UEP3_9PROT</name>
<dbReference type="EMBL" id="CP043315">
    <property type="protein sequence ID" value="QEK38170.1"/>
    <property type="molecule type" value="Genomic_DNA"/>
</dbReference>
<organism evidence="1 2">
    <name type="scientific">Candidatus Cytomitobacter indipagum</name>
    <dbReference type="NCBI Taxonomy" id="2601575"/>
    <lineage>
        <taxon>Bacteria</taxon>
        <taxon>Pseudomonadati</taxon>
        <taxon>Pseudomonadota</taxon>
        <taxon>Alphaproteobacteria</taxon>
        <taxon>Holosporales</taxon>
        <taxon>Holosporaceae</taxon>
        <taxon>Candidatus Cytomitobacter</taxon>
    </lineage>
</organism>
<evidence type="ECO:0000313" key="1">
    <source>
        <dbReference type="EMBL" id="QEK38170.1"/>
    </source>
</evidence>
<reference evidence="1 2" key="1">
    <citation type="submission" date="2019-08" db="EMBL/GenBank/DDBJ databases">
        <title>Highly reduced genomes of protist endosymbionts show evolutionary convergence.</title>
        <authorList>
            <person name="George E."/>
            <person name="Husnik F."/>
            <person name="Tashyreva D."/>
            <person name="Prokopchuk G."/>
            <person name="Horak A."/>
            <person name="Kwong W.K."/>
            <person name="Lukes J."/>
            <person name="Keeling P.J."/>
        </authorList>
    </citation>
    <scope>NUCLEOTIDE SEQUENCE [LARGE SCALE GENOMIC DNA]</scope>
    <source>
        <strain evidence="1">1605</strain>
    </source>
</reference>
<evidence type="ECO:0000313" key="2">
    <source>
        <dbReference type="Proteomes" id="UP000325155"/>
    </source>
</evidence>
<dbReference type="AlphaFoldDB" id="A0A5C0UEP3"/>
<dbReference type="KEGG" id="cip:FZC35_02165"/>
<evidence type="ECO:0008006" key="3">
    <source>
        <dbReference type="Google" id="ProtNLM"/>
    </source>
</evidence>
<sequence>MFLYLFSFAFLSADTGIGIAYGFKNMKNSTIESKSTKQTDMKHNNNFNICLSFNHWRKIQSNIFIGGDINLGFVKNELTHKDENLDLKIGNNNINLEFCIKAGLGNNRAKLYLGPVICATRFSPKIVYLNKHIDTLEKNILTPFFGFRGGISFMTISKLSLDIYYTYGFSDKKRLESSSFGIKSISEFDSEFFKFKPSLSRVGFAAHYRI</sequence>
<proteinExistence type="predicted"/>
<protein>
    <recommendedName>
        <fullName evidence="3">Porin family protein</fullName>
    </recommendedName>
</protein>
<keyword evidence="2" id="KW-1185">Reference proteome</keyword>
<dbReference type="OrthoDB" id="9844274at2"/>
<gene>
    <name evidence="1" type="ORF">FZC35_02165</name>
</gene>